<dbReference type="EMBL" id="VSRR010066072">
    <property type="protein sequence ID" value="MPC84668.1"/>
    <property type="molecule type" value="Genomic_DNA"/>
</dbReference>
<dbReference type="Proteomes" id="UP000324222">
    <property type="component" value="Unassembled WGS sequence"/>
</dbReference>
<proteinExistence type="predicted"/>
<dbReference type="AlphaFoldDB" id="A0A5B7IVK0"/>
<gene>
    <name evidence="1" type="ORF">E2C01_079413</name>
</gene>
<organism evidence="1 2">
    <name type="scientific">Portunus trituberculatus</name>
    <name type="common">Swimming crab</name>
    <name type="synonym">Neptunus trituberculatus</name>
    <dbReference type="NCBI Taxonomy" id="210409"/>
    <lineage>
        <taxon>Eukaryota</taxon>
        <taxon>Metazoa</taxon>
        <taxon>Ecdysozoa</taxon>
        <taxon>Arthropoda</taxon>
        <taxon>Crustacea</taxon>
        <taxon>Multicrustacea</taxon>
        <taxon>Malacostraca</taxon>
        <taxon>Eumalacostraca</taxon>
        <taxon>Eucarida</taxon>
        <taxon>Decapoda</taxon>
        <taxon>Pleocyemata</taxon>
        <taxon>Brachyura</taxon>
        <taxon>Eubrachyura</taxon>
        <taxon>Portunoidea</taxon>
        <taxon>Portunidae</taxon>
        <taxon>Portuninae</taxon>
        <taxon>Portunus</taxon>
    </lineage>
</organism>
<sequence>MRSRALNLAGLNFSDQSSGRSRLPCVAGGAIEGVRRGSEQRPRSYKLWRPLTSGPQGLEGGWGLNYGVLAATSQVHEGERLMSLCSAASCMLIRWTGREPSGYKLAAPPVCMSWSG</sequence>
<name>A0A5B7IVK0_PORTR</name>
<comment type="caution">
    <text evidence="1">The sequence shown here is derived from an EMBL/GenBank/DDBJ whole genome shotgun (WGS) entry which is preliminary data.</text>
</comment>
<evidence type="ECO:0000313" key="1">
    <source>
        <dbReference type="EMBL" id="MPC84668.1"/>
    </source>
</evidence>
<protein>
    <submittedName>
        <fullName evidence="1">Uncharacterized protein</fullName>
    </submittedName>
</protein>
<keyword evidence="2" id="KW-1185">Reference proteome</keyword>
<accession>A0A5B7IVK0</accession>
<reference evidence="1 2" key="1">
    <citation type="submission" date="2019-05" db="EMBL/GenBank/DDBJ databases">
        <title>Another draft genome of Portunus trituberculatus and its Hox gene families provides insights of decapod evolution.</title>
        <authorList>
            <person name="Jeong J.-H."/>
            <person name="Song I."/>
            <person name="Kim S."/>
            <person name="Choi T."/>
            <person name="Kim D."/>
            <person name="Ryu S."/>
            <person name="Kim W."/>
        </authorList>
    </citation>
    <scope>NUCLEOTIDE SEQUENCE [LARGE SCALE GENOMIC DNA]</scope>
    <source>
        <tissue evidence="1">Muscle</tissue>
    </source>
</reference>
<evidence type="ECO:0000313" key="2">
    <source>
        <dbReference type="Proteomes" id="UP000324222"/>
    </source>
</evidence>